<evidence type="ECO:0000313" key="11">
    <source>
        <dbReference type="Proteomes" id="UP000000271"/>
    </source>
</evidence>
<dbReference type="InterPro" id="IPR014718">
    <property type="entry name" value="GH-type_carb-bd"/>
</dbReference>
<dbReference type="SMART" id="SM01038">
    <property type="entry name" value="Bgal_small_N"/>
    <property type="match status" value="1"/>
</dbReference>
<reference evidence="10" key="1">
    <citation type="submission" date="2009-10" db="EMBL/GenBank/DDBJ databases">
        <title>Complete sequence of Bacillus selenitireducens MLS10.</title>
        <authorList>
            <consortium name="US DOE Joint Genome Institute"/>
            <person name="Lucas S."/>
            <person name="Copeland A."/>
            <person name="Lapidus A."/>
            <person name="Glavina del Rio T."/>
            <person name="Dalin E."/>
            <person name="Tice H."/>
            <person name="Bruce D."/>
            <person name="Goodwin L."/>
            <person name="Pitluck S."/>
            <person name="Sims D."/>
            <person name="Brettin T."/>
            <person name="Detter J.C."/>
            <person name="Han C."/>
            <person name="Larimer F."/>
            <person name="Land M."/>
            <person name="Hauser L."/>
            <person name="Kyrpides N."/>
            <person name="Ovchinnikova G."/>
            <person name="Stolz J."/>
        </authorList>
    </citation>
    <scope>NUCLEOTIDE SEQUENCE [LARGE SCALE GENOMIC DNA]</scope>
    <source>
        <strain evidence="10">MLS10</strain>
    </source>
</reference>
<dbReference type="CAZy" id="GH2">
    <property type="family name" value="Glycoside Hydrolase Family 2"/>
</dbReference>
<dbReference type="Pfam" id="PF00703">
    <property type="entry name" value="Glyco_hydro_2"/>
    <property type="match status" value="1"/>
</dbReference>
<evidence type="ECO:0000256" key="6">
    <source>
        <dbReference type="ARBA" id="ARBA00032230"/>
    </source>
</evidence>
<dbReference type="InterPro" id="IPR006101">
    <property type="entry name" value="Glyco_hydro_2"/>
</dbReference>
<dbReference type="InterPro" id="IPR006102">
    <property type="entry name" value="Ig-like_GH2"/>
</dbReference>
<dbReference type="PANTHER" id="PTHR46323">
    <property type="entry name" value="BETA-GALACTOSIDASE"/>
    <property type="match status" value="1"/>
</dbReference>
<dbReference type="InterPro" id="IPR017853">
    <property type="entry name" value="GH"/>
</dbReference>
<sequence length="1027" mass="116507">MAMHEQTARRTYHPPENGYPEWNNNPELFQINREAPHADPRLYDTKEKAVAGDPDQVAWRRSLNGTWSFLYADTPKERVEDFYTWDAGDERFTTVQVPGHLQLQGFDYPHYTNTRYPWEEREDIKPPFAPVNYNPVGQYMRTFTMTGEPGDRPVYLRFEGVEAAFYLWINGTFAGYSEDSFTPSEFEISDLVHAGENTVAVEVYHWCDSSWLEDQDFWRFSGIFRDVWLYETPAEQIRDYTVKTSFHGTDGLLDLDVLIRRFKTKEVRELTVKADVYTYPDQKPVAEGAVTGSGDRMTLQITVPDVLRWSAETPNLYIVVLTLQDEAGEAILYVHQKTGFQEFGLKDGLMTLNGAPLLFRGVNRHEFMPDKGRAGITREEMEADLILMKQHNINAVRTSHYPNHPAFYELCDIYGLYVIDEVNMETHGTWVYGQEGIGETIPGNRPEWTENVLDRCRSLYERDKNATSVIIWSLGNESFGGSNLKEMYDYFKEKDETRLVHYEGIFHYREYDASDMESTMYIPPHKVEDYAKEAEGNPDAKPYILCEYSHAMGNSLGNFHKYTDLFLKYPILQGGFIWDWRDQALWSTRPDGTAFLAYGGDFGDTPTDGNFSGNGLIFADGTATPKLLEAKKGYEPARIRFEGNHIHVTNDYAFLDLDGFRCQWELLSDGKTVREGTLSLKGAPGSTHSYAVDLPETEGERILEVRLVLGEDTLWAEAGHEMTFEQFILNDNGAPRSETPRGQANVSHDDGEWLSVAAGGVTYTFARDTGDLTEVTKDGKQHLTAPVAPNFHRAMTDNDRGSGLPKRSAVWRKAGKNRRLNAFGVEESGESVHVTVDYAFPDAGSSSMRVMYTLNGSGKAAVSFRFTPDNAMPEIPEVGLMMQLAPSLTELQWYGRGPHETYQDRFRSARIGIHESTVNERLTPYLKPQECGNMTGVRWLTLTNPDGSGIRITGSGDLEANALPYSPEELELATHQDRLPQPRHTVLRLNAAQMGVGGDDSWGQKTHDEYTLFTDRTFEASFDLTLI</sequence>
<evidence type="ECO:0000256" key="7">
    <source>
        <dbReference type="RuleBase" id="RU361154"/>
    </source>
</evidence>
<dbReference type="InterPro" id="IPR008979">
    <property type="entry name" value="Galactose-bd-like_sf"/>
</dbReference>
<dbReference type="Pfam" id="PF02837">
    <property type="entry name" value="Glyco_hydro_2_N"/>
    <property type="match status" value="1"/>
</dbReference>
<dbReference type="HOGENOM" id="CLU_002346_0_2_9"/>
<dbReference type="Pfam" id="PF02929">
    <property type="entry name" value="Bgal_small_N"/>
    <property type="match status" value="1"/>
</dbReference>
<dbReference type="SUPFAM" id="SSF51445">
    <property type="entry name" value="(Trans)glycosidases"/>
    <property type="match status" value="1"/>
</dbReference>
<dbReference type="Proteomes" id="UP000000271">
    <property type="component" value="Chromosome"/>
</dbReference>
<evidence type="ECO:0000256" key="5">
    <source>
        <dbReference type="ARBA" id="ARBA00023295"/>
    </source>
</evidence>
<dbReference type="GO" id="GO:0009341">
    <property type="term" value="C:beta-galactosidase complex"/>
    <property type="evidence" value="ECO:0007669"/>
    <property type="project" value="InterPro"/>
</dbReference>
<dbReference type="STRING" id="439292.Bsel_0416"/>
<dbReference type="EMBL" id="CP001791">
    <property type="protein sequence ID" value="ADH97955.1"/>
    <property type="molecule type" value="Genomic_DNA"/>
</dbReference>
<feature type="domain" description="Beta galactosidase small chain/" evidence="9">
    <location>
        <begin position="755"/>
        <end position="1025"/>
    </location>
</feature>
<evidence type="ECO:0000256" key="2">
    <source>
        <dbReference type="ARBA" id="ARBA00007401"/>
    </source>
</evidence>
<dbReference type="InterPro" id="IPR032312">
    <property type="entry name" value="LacZ_4"/>
</dbReference>
<evidence type="ECO:0000256" key="4">
    <source>
        <dbReference type="ARBA" id="ARBA00022801"/>
    </source>
</evidence>
<protein>
    <recommendedName>
        <fullName evidence="3 7">Beta-galactosidase</fullName>
        <ecNumber evidence="3 7">3.2.1.23</ecNumber>
    </recommendedName>
    <alternativeName>
        <fullName evidence="6 7">Lactase</fullName>
    </alternativeName>
</protein>
<keyword evidence="4 7" id="KW-0378">Hydrolase</keyword>
<dbReference type="Gene3D" id="3.20.20.80">
    <property type="entry name" value="Glycosidases"/>
    <property type="match status" value="1"/>
</dbReference>
<keyword evidence="11" id="KW-1185">Reference proteome</keyword>
<comment type="similarity">
    <text evidence="2 7">Belongs to the glycosyl hydrolase 2 family.</text>
</comment>
<dbReference type="SUPFAM" id="SSF49785">
    <property type="entry name" value="Galactose-binding domain-like"/>
    <property type="match status" value="1"/>
</dbReference>
<dbReference type="eggNOG" id="COG3250">
    <property type="taxonomic scope" value="Bacteria"/>
</dbReference>
<organism evidence="10 11">
    <name type="scientific">Bacillus selenitireducens (strain ATCC 700615 / DSM 15326 / MLS10)</name>
    <dbReference type="NCBI Taxonomy" id="439292"/>
    <lineage>
        <taxon>Bacteria</taxon>
        <taxon>Bacillati</taxon>
        <taxon>Bacillota</taxon>
        <taxon>Bacilli</taxon>
        <taxon>Bacillales</taxon>
        <taxon>Bacillaceae</taxon>
        <taxon>Salisediminibacterium</taxon>
    </lineage>
</organism>
<evidence type="ECO:0000313" key="10">
    <source>
        <dbReference type="EMBL" id="ADH97955.1"/>
    </source>
</evidence>
<dbReference type="GO" id="GO:0030246">
    <property type="term" value="F:carbohydrate binding"/>
    <property type="evidence" value="ECO:0007669"/>
    <property type="project" value="InterPro"/>
</dbReference>
<dbReference type="InterPro" id="IPR036156">
    <property type="entry name" value="Beta-gal/glucu_dom_sf"/>
</dbReference>
<evidence type="ECO:0000256" key="3">
    <source>
        <dbReference type="ARBA" id="ARBA00012756"/>
    </source>
</evidence>
<dbReference type="SUPFAM" id="SSF49303">
    <property type="entry name" value="beta-Galactosidase/glucuronidase domain"/>
    <property type="match status" value="2"/>
</dbReference>
<dbReference type="InterPro" id="IPR006104">
    <property type="entry name" value="Glyco_hydro_2_N"/>
</dbReference>
<keyword evidence="5 7" id="KW-0326">Glycosidase</keyword>
<dbReference type="InterPro" id="IPR023230">
    <property type="entry name" value="Glyco_hydro_2_CS"/>
</dbReference>
<dbReference type="RefSeq" id="WP_013171384.1">
    <property type="nucleotide sequence ID" value="NC_014219.1"/>
</dbReference>
<dbReference type="InterPro" id="IPR004199">
    <property type="entry name" value="B-gal_small/dom_5"/>
</dbReference>
<evidence type="ECO:0000259" key="9">
    <source>
        <dbReference type="SMART" id="SM01038"/>
    </source>
</evidence>
<gene>
    <name evidence="10" type="ordered locus">Bsel_0416</name>
</gene>
<dbReference type="PROSITE" id="PS00719">
    <property type="entry name" value="GLYCOSYL_HYDROL_F2_1"/>
    <property type="match status" value="1"/>
</dbReference>
<name>D6XX98_BACIE</name>
<dbReference type="KEGG" id="bse:Bsel_0416"/>
<dbReference type="Gene3D" id="2.60.120.260">
    <property type="entry name" value="Galactose-binding domain-like"/>
    <property type="match status" value="1"/>
</dbReference>
<dbReference type="Gene3D" id="2.70.98.10">
    <property type="match status" value="1"/>
</dbReference>
<dbReference type="Pfam" id="PF16353">
    <property type="entry name" value="LacZ_4"/>
    <property type="match status" value="1"/>
</dbReference>
<evidence type="ECO:0000256" key="8">
    <source>
        <dbReference type="SAM" id="MobiDB-lite"/>
    </source>
</evidence>
<dbReference type="InterPro" id="IPR013783">
    <property type="entry name" value="Ig-like_fold"/>
</dbReference>
<dbReference type="Gene3D" id="2.60.40.10">
    <property type="entry name" value="Immunoglobulins"/>
    <property type="match status" value="2"/>
</dbReference>
<dbReference type="SUPFAM" id="SSF74650">
    <property type="entry name" value="Galactose mutarotase-like"/>
    <property type="match status" value="1"/>
</dbReference>
<dbReference type="PRINTS" id="PR00132">
    <property type="entry name" value="GLHYDRLASE2"/>
</dbReference>
<dbReference type="Pfam" id="PF02836">
    <property type="entry name" value="Glyco_hydro_2_C"/>
    <property type="match status" value="1"/>
</dbReference>
<dbReference type="InterPro" id="IPR050347">
    <property type="entry name" value="Bact_Beta-galactosidase"/>
</dbReference>
<dbReference type="GO" id="GO:0005990">
    <property type="term" value="P:lactose catabolic process"/>
    <property type="evidence" value="ECO:0007669"/>
    <property type="project" value="TreeGrafter"/>
</dbReference>
<dbReference type="GO" id="GO:0004565">
    <property type="term" value="F:beta-galactosidase activity"/>
    <property type="evidence" value="ECO:0007669"/>
    <property type="project" value="UniProtKB-EC"/>
</dbReference>
<proteinExistence type="inferred from homology"/>
<accession>D6XX98</accession>
<dbReference type="InterPro" id="IPR011013">
    <property type="entry name" value="Gal_mutarotase_sf_dom"/>
</dbReference>
<evidence type="ECO:0000256" key="1">
    <source>
        <dbReference type="ARBA" id="ARBA00001412"/>
    </source>
</evidence>
<dbReference type="PANTHER" id="PTHR46323:SF2">
    <property type="entry name" value="BETA-GALACTOSIDASE"/>
    <property type="match status" value="1"/>
</dbReference>
<dbReference type="EC" id="3.2.1.23" evidence="3 7"/>
<feature type="region of interest" description="Disordered" evidence="8">
    <location>
        <begin position="1"/>
        <end position="25"/>
    </location>
</feature>
<comment type="catalytic activity">
    <reaction evidence="1 7">
        <text>Hydrolysis of terminal non-reducing beta-D-galactose residues in beta-D-galactosides.</text>
        <dbReference type="EC" id="3.2.1.23"/>
    </reaction>
</comment>
<dbReference type="InterPro" id="IPR006103">
    <property type="entry name" value="Glyco_hydro_2_cat"/>
</dbReference>
<dbReference type="AlphaFoldDB" id="D6XX98"/>